<sequence>MNNAERKITKIGNSFGVTIPNELLKQAGLKHGDDIQLELKDGEIKISKSRMVALPEGISDDFFDVLNETVSDYDRTIKGLVKR</sequence>
<name>A0A1E5G1Q8_9FIRM</name>
<dbReference type="GO" id="GO:0003677">
    <property type="term" value="F:DNA binding"/>
    <property type="evidence" value="ECO:0007669"/>
    <property type="project" value="InterPro"/>
</dbReference>
<evidence type="ECO:0000313" key="2">
    <source>
        <dbReference type="EMBL" id="OEF96849.1"/>
    </source>
</evidence>
<dbReference type="Gene3D" id="2.10.260.10">
    <property type="match status" value="1"/>
</dbReference>
<dbReference type="STRING" id="766136.BHF68_07255"/>
<protein>
    <submittedName>
        <fullName evidence="2">AbrB family transcriptional regulator</fullName>
    </submittedName>
</protein>
<dbReference type="Proteomes" id="UP000094296">
    <property type="component" value="Unassembled WGS sequence"/>
</dbReference>
<dbReference type="InterPro" id="IPR007159">
    <property type="entry name" value="SpoVT-AbrB_dom"/>
</dbReference>
<accession>A0A1E5G1Q8</accession>
<evidence type="ECO:0000313" key="3">
    <source>
        <dbReference type="Proteomes" id="UP000094296"/>
    </source>
</evidence>
<organism evidence="2 3">
    <name type="scientific">Desulfuribacillus alkaliarsenatis</name>
    <dbReference type="NCBI Taxonomy" id="766136"/>
    <lineage>
        <taxon>Bacteria</taxon>
        <taxon>Bacillati</taxon>
        <taxon>Bacillota</taxon>
        <taxon>Desulfuribacillia</taxon>
        <taxon>Desulfuribacillales</taxon>
        <taxon>Desulfuribacillaceae</taxon>
        <taxon>Desulfuribacillus</taxon>
    </lineage>
</organism>
<dbReference type="EMBL" id="MIJE01000030">
    <property type="protein sequence ID" value="OEF96849.1"/>
    <property type="molecule type" value="Genomic_DNA"/>
</dbReference>
<comment type="caution">
    <text evidence="2">The sequence shown here is derived from an EMBL/GenBank/DDBJ whole genome shotgun (WGS) entry which is preliminary data.</text>
</comment>
<evidence type="ECO:0000259" key="1">
    <source>
        <dbReference type="SMART" id="SM00966"/>
    </source>
</evidence>
<dbReference type="OrthoDB" id="582905at2"/>
<dbReference type="InterPro" id="IPR037914">
    <property type="entry name" value="SpoVT-AbrB_sf"/>
</dbReference>
<dbReference type="SUPFAM" id="SSF89447">
    <property type="entry name" value="AbrB/MazE/MraZ-like"/>
    <property type="match status" value="1"/>
</dbReference>
<gene>
    <name evidence="2" type="ORF">BHF68_07255</name>
</gene>
<proteinExistence type="predicted"/>
<keyword evidence="3" id="KW-1185">Reference proteome</keyword>
<dbReference type="AlphaFoldDB" id="A0A1E5G1Q8"/>
<dbReference type="SMART" id="SM00966">
    <property type="entry name" value="SpoVT_AbrB"/>
    <property type="match status" value="1"/>
</dbReference>
<feature type="domain" description="SpoVT-AbrB" evidence="1">
    <location>
        <begin position="9"/>
        <end position="54"/>
    </location>
</feature>
<dbReference type="Pfam" id="PF04014">
    <property type="entry name" value="MazE_antitoxin"/>
    <property type="match status" value="1"/>
</dbReference>
<dbReference type="RefSeq" id="WP_069643432.1">
    <property type="nucleotide sequence ID" value="NZ_MIJE01000030.1"/>
</dbReference>
<reference evidence="2 3" key="1">
    <citation type="submission" date="2016-09" db="EMBL/GenBank/DDBJ databases">
        <title>Draft genome sequence for the type strain of Desulfuribacillus alkaliarsenatis AHT28, an obligately anaerobic, sulfidogenic bacterium isolated from Russian soda lake sediments.</title>
        <authorList>
            <person name="Abin C.A."/>
            <person name="Hollibaugh J.T."/>
        </authorList>
    </citation>
    <scope>NUCLEOTIDE SEQUENCE [LARGE SCALE GENOMIC DNA]</scope>
    <source>
        <strain evidence="2 3">AHT28</strain>
    </source>
</reference>